<evidence type="ECO:0000313" key="4">
    <source>
        <dbReference type="Proteomes" id="UP000032633"/>
    </source>
</evidence>
<dbReference type="Gene3D" id="3.40.50.10360">
    <property type="entry name" value="Hypothetical protein TT1679"/>
    <property type="match status" value="1"/>
</dbReference>
<name>A0A0D5NHG7_9BACL</name>
<evidence type="ECO:0000256" key="1">
    <source>
        <dbReference type="HAMAP-Rule" id="MF_00800"/>
    </source>
</evidence>
<dbReference type="Pfam" id="PF04260">
    <property type="entry name" value="DUF436"/>
    <property type="match status" value="1"/>
</dbReference>
<organism evidence="3 4">
    <name type="scientific">Paenibacillus beijingensis</name>
    <dbReference type="NCBI Taxonomy" id="1126833"/>
    <lineage>
        <taxon>Bacteria</taxon>
        <taxon>Bacillati</taxon>
        <taxon>Bacillota</taxon>
        <taxon>Bacilli</taxon>
        <taxon>Bacillales</taxon>
        <taxon>Paenibacillaceae</taxon>
        <taxon>Paenibacillus</taxon>
    </lineage>
</organism>
<evidence type="ECO:0000313" key="3">
    <source>
        <dbReference type="EMBL" id="AJY74575.1"/>
    </source>
</evidence>
<dbReference type="PATRIC" id="fig|1126833.4.peg.1834"/>
<dbReference type="EMBL" id="CP011058">
    <property type="protein sequence ID" value="AJY74575.1"/>
    <property type="molecule type" value="Genomic_DNA"/>
</dbReference>
<dbReference type="AlphaFoldDB" id="A0A0D5NHG7"/>
<evidence type="ECO:0000256" key="2">
    <source>
        <dbReference type="SAM" id="MobiDB-lite"/>
    </source>
</evidence>
<comment type="similarity">
    <text evidence="1">Belongs to the UPF0340 family.</text>
</comment>
<dbReference type="KEGG" id="pbj:VN24_08315"/>
<dbReference type="PIRSF" id="PIRSF007510">
    <property type="entry name" value="UCP007510"/>
    <property type="match status" value="1"/>
</dbReference>
<gene>
    <name evidence="3" type="ORF">VN24_08315</name>
</gene>
<dbReference type="InterPro" id="IPR006340">
    <property type="entry name" value="DUF436"/>
</dbReference>
<reference evidence="4" key="2">
    <citation type="submission" date="2015-03" db="EMBL/GenBank/DDBJ databases">
        <title>Genome sequence of Paenibacillus beijingensis strain DSM 24997T.</title>
        <authorList>
            <person name="Kwak Y."/>
            <person name="Shin J.-H."/>
        </authorList>
    </citation>
    <scope>NUCLEOTIDE SEQUENCE [LARGE SCALE GENOMIC DNA]</scope>
    <source>
        <strain evidence="4">DSM 24997</strain>
    </source>
</reference>
<dbReference type="STRING" id="1126833.VN24_08315"/>
<dbReference type="HOGENOM" id="CLU_106658_0_0_9"/>
<accession>A0A0D5NHG7</accession>
<dbReference type="Proteomes" id="UP000032633">
    <property type="component" value="Chromosome"/>
</dbReference>
<dbReference type="InterPro" id="IPR028345">
    <property type="entry name" value="Antibiotic_NAT-like"/>
</dbReference>
<protein>
    <recommendedName>
        <fullName evidence="1">UPF0340 protein VN24_08315</fullName>
    </recommendedName>
</protein>
<dbReference type="HAMAP" id="MF_00800">
    <property type="entry name" value="UPF0340"/>
    <property type="match status" value="1"/>
</dbReference>
<proteinExistence type="inferred from homology"/>
<dbReference type="RefSeq" id="WP_045670008.1">
    <property type="nucleotide sequence ID" value="NZ_CP011058.1"/>
</dbReference>
<dbReference type="OrthoDB" id="9803187at2"/>
<feature type="region of interest" description="Disordered" evidence="2">
    <location>
        <begin position="184"/>
        <end position="206"/>
    </location>
</feature>
<dbReference type="NCBIfam" id="TIGR01440">
    <property type="entry name" value="TIGR01440 family protein"/>
    <property type="match status" value="1"/>
</dbReference>
<dbReference type="SUPFAM" id="SSF110710">
    <property type="entry name" value="TTHA0583/YokD-like"/>
    <property type="match status" value="1"/>
</dbReference>
<keyword evidence="4" id="KW-1185">Reference proteome</keyword>
<reference evidence="3 4" key="1">
    <citation type="journal article" date="2015" name="J. Biotechnol.">
        <title>Complete genome sequence of Paenibacillus beijingensis 7188(T) (=DSM 24997(T)), a novel rhizobacterium from jujube garden soil.</title>
        <authorList>
            <person name="Kwak Y."/>
            <person name="Shin J.H."/>
        </authorList>
    </citation>
    <scope>NUCLEOTIDE SEQUENCE [LARGE SCALE GENOMIC DNA]</scope>
    <source>
        <strain evidence="3 4">DSM 24997</strain>
    </source>
</reference>
<sequence>MERQTLAAQVETIVRELAAAGNLAAGELLVFGVSTSEVLGRRIGTSGTLEAAEGIFAGMEAARRDLGFIPVFQCCEHLNRALVLERSAARQYGLEIVSAVPVPGAGGSMAAYAYRHLQDACLVETVKAHAGIDIGDTLIGMQLRPVAVPVRPSVRTVGEAHVTMAMTRPKLIGGARAVYKLEEESGAELPQRPKAAAVESDGGSCD</sequence>